<dbReference type="AlphaFoldDB" id="X1PKB3"/>
<feature type="non-terminal residue" evidence="1">
    <location>
        <position position="58"/>
    </location>
</feature>
<dbReference type="EMBL" id="BARV01039336">
    <property type="protein sequence ID" value="GAI56293.1"/>
    <property type="molecule type" value="Genomic_DNA"/>
</dbReference>
<sequence length="58" mass="6502">MRKELVIDVAPEEIVIALLEDKQLVELNKEKSDIRFSVGDIYLGEVKKNLSGLNAAFV</sequence>
<gene>
    <name evidence="1" type="ORF">S06H3_60323</name>
</gene>
<evidence type="ECO:0000313" key="1">
    <source>
        <dbReference type="EMBL" id="GAI56293.1"/>
    </source>
</evidence>
<evidence type="ECO:0008006" key="2">
    <source>
        <dbReference type="Google" id="ProtNLM"/>
    </source>
</evidence>
<name>X1PKB3_9ZZZZ</name>
<accession>X1PKB3</accession>
<organism evidence="1">
    <name type="scientific">marine sediment metagenome</name>
    <dbReference type="NCBI Taxonomy" id="412755"/>
    <lineage>
        <taxon>unclassified sequences</taxon>
        <taxon>metagenomes</taxon>
        <taxon>ecological metagenomes</taxon>
    </lineage>
</organism>
<reference evidence="1" key="1">
    <citation type="journal article" date="2014" name="Front. Microbiol.">
        <title>High frequency of phylogenetically diverse reductive dehalogenase-homologous genes in deep subseafloor sedimentary metagenomes.</title>
        <authorList>
            <person name="Kawai M."/>
            <person name="Futagami T."/>
            <person name="Toyoda A."/>
            <person name="Takaki Y."/>
            <person name="Nishi S."/>
            <person name="Hori S."/>
            <person name="Arai W."/>
            <person name="Tsubouchi T."/>
            <person name="Morono Y."/>
            <person name="Uchiyama I."/>
            <person name="Ito T."/>
            <person name="Fujiyama A."/>
            <person name="Inagaki F."/>
            <person name="Takami H."/>
        </authorList>
    </citation>
    <scope>NUCLEOTIDE SEQUENCE</scope>
    <source>
        <strain evidence="1">Expedition CK06-06</strain>
    </source>
</reference>
<proteinExistence type="predicted"/>
<comment type="caution">
    <text evidence="1">The sequence shown here is derived from an EMBL/GenBank/DDBJ whole genome shotgun (WGS) entry which is preliminary data.</text>
</comment>
<protein>
    <recommendedName>
        <fullName evidence="2">S1 motif domain-containing protein</fullName>
    </recommendedName>
</protein>